<name>A0A1M7C5I5_9BACT</name>
<dbReference type="EMBL" id="FRBL01000004">
    <property type="protein sequence ID" value="SHL62427.1"/>
    <property type="molecule type" value="Genomic_DNA"/>
</dbReference>
<reference evidence="1 2" key="1">
    <citation type="submission" date="2016-11" db="EMBL/GenBank/DDBJ databases">
        <authorList>
            <person name="Jaros S."/>
            <person name="Januszkiewicz K."/>
            <person name="Wedrychowicz H."/>
        </authorList>
    </citation>
    <scope>NUCLEOTIDE SEQUENCE [LARGE SCALE GENOMIC DNA]</scope>
    <source>
        <strain evidence="1 2">DSM 27406</strain>
    </source>
</reference>
<evidence type="ECO:0000313" key="2">
    <source>
        <dbReference type="Proteomes" id="UP000184420"/>
    </source>
</evidence>
<keyword evidence="2" id="KW-1185">Reference proteome</keyword>
<protein>
    <submittedName>
        <fullName evidence="1">Uncharacterized protein</fullName>
    </submittedName>
</protein>
<sequence>MLIFHWYKKQGIVNFFPNYLNIEKQHFNCYFKQMIMILEVQPYMRLGQFKIGAGKQEISQQLDGDTQDAIDEASQDAYPHLGLTFDYDEEGRCVTISASVPAAAMYEGLNLLATPFAAIKERYPNYTRMGNNAVLLIDLGIGLTFGNPENLDRQLPKQVSIYARAIIEEQIRDLESWYRMSC</sequence>
<proteinExistence type="predicted"/>
<dbReference type="Proteomes" id="UP000184420">
    <property type="component" value="Unassembled WGS sequence"/>
</dbReference>
<dbReference type="STRING" id="1419482.SAMN05444266_104200"/>
<accession>A0A1M7C5I5</accession>
<dbReference type="AlphaFoldDB" id="A0A1M7C5I5"/>
<evidence type="ECO:0000313" key="1">
    <source>
        <dbReference type="EMBL" id="SHL62427.1"/>
    </source>
</evidence>
<gene>
    <name evidence="1" type="ORF">SAMN05444266_104200</name>
</gene>
<organism evidence="1 2">
    <name type="scientific">Chitinophaga jiangningensis</name>
    <dbReference type="NCBI Taxonomy" id="1419482"/>
    <lineage>
        <taxon>Bacteria</taxon>
        <taxon>Pseudomonadati</taxon>
        <taxon>Bacteroidota</taxon>
        <taxon>Chitinophagia</taxon>
        <taxon>Chitinophagales</taxon>
        <taxon>Chitinophagaceae</taxon>
        <taxon>Chitinophaga</taxon>
    </lineage>
</organism>